<dbReference type="InterPro" id="IPR040442">
    <property type="entry name" value="Pyrv_kinase-like_dom_sf"/>
</dbReference>
<feature type="non-terminal residue" evidence="3">
    <location>
        <position position="64"/>
    </location>
</feature>
<sequence length="64" mass="7543">MLYSRNHYYVNFQYSRKQEVFLLYLRSLLFVPGNQPNMLTKAASFSPDAFVPDMEDSVAWDDKS</sequence>
<dbReference type="AlphaFoldDB" id="A0A381YM42"/>
<dbReference type="EMBL" id="UINC01018480">
    <property type="protein sequence ID" value="SVA77662.1"/>
    <property type="molecule type" value="Genomic_DNA"/>
</dbReference>
<accession>A0A381YM42</accession>
<reference evidence="3" key="1">
    <citation type="submission" date="2018-05" db="EMBL/GenBank/DDBJ databases">
        <authorList>
            <person name="Lanie J.A."/>
            <person name="Ng W.-L."/>
            <person name="Kazmierczak K.M."/>
            <person name="Andrzejewski T.M."/>
            <person name="Davidsen T.M."/>
            <person name="Wayne K.J."/>
            <person name="Tettelin H."/>
            <person name="Glass J.I."/>
            <person name="Rusch D."/>
            <person name="Podicherti R."/>
            <person name="Tsui H.-C.T."/>
            <person name="Winkler M.E."/>
        </authorList>
    </citation>
    <scope>NUCLEOTIDE SEQUENCE</scope>
</reference>
<evidence type="ECO:0000313" key="3">
    <source>
        <dbReference type="EMBL" id="SVA77662.1"/>
    </source>
</evidence>
<proteinExistence type="predicted"/>
<name>A0A381YM42_9ZZZZ</name>
<dbReference type="GO" id="GO:0046872">
    <property type="term" value="F:metal ion binding"/>
    <property type="evidence" value="ECO:0007669"/>
    <property type="project" value="UniProtKB-KW"/>
</dbReference>
<protein>
    <recommendedName>
        <fullName evidence="2">HpcH/HpaI aldolase/citrate lyase domain-containing protein</fullName>
    </recommendedName>
</protein>
<keyword evidence="1" id="KW-0479">Metal-binding</keyword>
<dbReference type="InterPro" id="IPR015813">
    <property type="entry name" value="Pyrv/PenolPyrv_kinase-like_dom"/>
</dbReference>
<dbReference type="InterPro" id="IPR005000">
    <property type="entry name" value="Aldolase/citrate-lyase_domain"/>
</dbReference>
<organism evidence="3">
    <name type="scientific">marine metagenome</name>
    <dbReference type="NCBI Taxonomy" id="408172"/>
    <lineage>
        <taxon>unclassified sequences</taxon>
        <taxon>metagenomes</taxon>
        <taxon>ecological metagenomes</taxon>
    </lineage>
</organism>
<dbReference type="SUPFAM" id="SSF51621">
    <property type="entry name" value="Phosphoenolpyruvate/pyruvate domain"/>
    <property type="match status" value="1"/>
</dbReference>
<evidence type="ECO:0000256" key="1">
    <source>
        <dbReference type="ARBA" id="ARBA00022723"/>
    </source>
</evidence>
<dbReference type="Pfam" id="PF03328">
    <property type="entry name" value="HpcH_HpaI"/>
    <property type="match status" value="1"/>
</dbReference>
<evidence type="ECO:0000259" key="2">
    <source>
        <dbReference type="Pfam" id="PF03328"/>
    </source>
</evidence>
<dbReference type="Gene3D" id="3.20.20.60">
    <property type="entry name" value="Phosphoenolpyruvate-binding domains"/>
    <property type="match status" value="1"/>
</dbReference>
<feature type="domain" description="HpcH/HpaI aldolase/citrate lyase" evidence="2">
    <location>
        <begin position="26"/>
        <end position="63"/>
    </location>
</feature>
<dbReference type="GO" id="GO:0003824">
    <property type="term" value="F:catalytic activity"/>
    <property type="evidence" value="ECO:0007669"/>
    <property type="project" value="InterPro"/>
</dbReference>
<gene>
    <name evidence="3" type="ORF">METZ01_LOCUS130516</name>
</gene>